<organism evidence="1 2">
    <name type="scientific">Chryseobacterium urinae</name>
    <dbReference type="NCBI Taxonomy" id="3058400"/>
    <lineage>
        <taxon>Bacteria</taxon>
        <taxon>Pseudomonadati</taxon>
        <taxon>Bacteroidota</taxon>
        <taxon>Flavobacteriia</taxon>
        <taxon>Flavobacteriales</taxon>
        <taxon>Weeksellaceae</taxon>
        <taxon>Chryseobacterium group</taxon>
        <taxon>Chryseobacterium</taxon>
    </lineage>
</organism>
<sequence length="74" mass="8911">MDRFQVQISKYTDDEKENLNPAVFSPSRINGVLLQNQQQRYTETARKRRKPEYSFTQKPLPFEIPLRQRKAEVR</sequence>
<dbReference type="Proteomes" id="UP001168128">
    <property type="component" value="Unassembled WGS sequence"/>
</dbReference>
<gene>
    <name evidence="1" type="ORF">QWT87_03975</name>
</gene>
<name>A0ABT8TZ15_9FLAO</name>
<evidence type="ECO:0000313" key="2">
    <source>
        <dbReference type="Proteomes" id="UP001168128"/>
    </source>
</evidence>
<protein>
    <submittedName>
        <fullName evidence="1">Uncharacterized protein</fullName>
    </submittedName>
</protein>
<keyword evidence="2" id="KW-1185">Reference proteome</keyword>
<proteinExistence type="predicted"/>
<evidence type="ECO:0000313" key="1">
    <source>
        <dbReference type="EMBL" id="MDO3424036.1"/>
    </source>
</evidence>
<dbReference type="EMBL" id="JAULSJ010000004">
    <property type="protein sequence ID" value="MDO3424036.1"/>
    <property type="molecule type" value="Genomic_DNA"/>
</dbReference>
<comment type="caution">
    <text evidence="1">The sequence shown here is derived from an EMBL/GenBank/DDBJ whole genome shotgun (WGS) entry which is preliminary data.</text>
</comment>
<accession>A0ABT8TZ15</accession>
<reference evidence="1" key="1">
    <citation type="submission" date="2023-07" db="EMBL/GenBank/DDBJ databases">
        <title>AMR profile of multidrug- resistance Chryseobacterium gambrini related strain.</title>
        <authorList>
            <person name="Kirdat K."/>
            <person name="Bhatt A."/>
            <person name="Kuyare S."/>
            <person name="Yadav A."/>
        </authorList>
    </citation>
    <scope>NUCLEOTIDE SEQUENCE</scope>
    <source>
        <strain evidence="1">APV-1</strain>
    </source>
</reference>
<dbReference type="RefSeq" id="WP_302713835.1">
    <property type="nucleotide sequence ID" value="NZ_JAULSJ010000004.1"/>
</dbReference>